<organism evidence="6 7">
    <name type="scientific">Cryptococcus depauperatus CBS 7841</name>
    <dbReference type="NCBI Taxonomy" id="1295531"/>
    <lineage>
        <taxon>Eukaryota</taxon>
        <taxon>Fungi</taxon>
        <taxon>Dikarya</taxon>
        <taxon>Basidiomycota</taxon>
        <taxon>Agaricomycotina</taxon>
        <taxon>Tremellomycetes</taxon>
        <taxon>Tremellales</taxon>
        <taxon>Cryptococcaceae</taxon>
        <taxon>Cryptococcus</taxon>
    </lineage>
</organism>
<keyword evidence="4 5" id="KW-0472">Membrane</keyword>
<dbReference type="SUPFAM" id="SSF103473">
    <property type="entry name" value="MFS general substrate transporter"/>
    <property type="match status" value="1"/>
</dbReference>
<feature type="transmembrane region" description="Helical" evidence="5">
    <location>
        <begin position="139"/>
        <end position="159"/>
    </location>
</feature>
<dbReference type="GO" id="GO:0016020">
    <property type="term" value="C:membrane"/>
    <property type="evidence" value="ECO:0007669"/>
    <property type="project" value="UniProtKB-SubCell"/>
</dbReference>
<evidence type="ECO:0000313" key="7">
    <source>
        <dbReference type="Proteomes" id="UP000094043"/>
    </source>
</evidence>
<dbReference type="PANTHER" id="PTHR23294">
    <property type="entry name" value="ET TRANSLATION PRODUCT-RELATED"/>
    <property type="match status" value="1"/>
</dbReference>
<dbReference type="KEGG" id="cdep:91088531"/>
<evidence type="ECO:0000256" key="4">
    <source>
        <dbReference type="ARBA" id="ARBA00023136"/>
    </source>
</evidence>
<feature type="transmembrane region" description="Helical" evidence="5">
    <location>
        <begin position="325"/>
        <end position="348"/>
    </location>
</feature>
<dbReference type="PANTHER" id="PTHR23294:SF17">
    <property type="entry name" value="DUF895 DOMAIN MEMBRANE PROTEIN"/>
    <property type="match status" value="1"/>
</dbReference>
<accession>A0AAJ8JV94</accession>
<name>A0AAJ8JV94_9TREE</name>
<dbReference type="InterPro" id="IPR036259">
    <property type="entry name" value="MFS_trans_sf"/>
</dbReference>
<dbReference type="InterPro" id="IPR051617">
    <property type="entry name" value="UNC-93-like_regulator"/>
</dbReference>
<evidence type="ECO:0000256" key="5">
    <source>
        <dbReference type="SAM" id="Phobius"/>
    </source>
</evidence>
<dbReference type="AlphaFoldDB" id="A0AAJ8JV94"/>
<dbReference type="InterPro" id="IPR010291">
    <property type="entry name" value="Ion_channel_UNC-93"/>
</dbReference>
<dbReference type="Pfam" id="PF05978">
    <property type="entry name" value="UNC-93"/>
    <property type="match status" value="1"/>
</dbReference>
<proteinExistence type="predicted"/>
<feature type="transmembrane region" description="Helical" evidence="5">
    <location>
        <begin position="252"/>
        <end position="273"/>
    </location>
</feature>
<keyword evidence="7" id="KW-1185">Reference proteome</keyword>
<dbReference type="Gene3D" id="1.20.1250.20">
    <property type="entry name" value="MFS general substrate transporter like domains"/>
    <property type="match status" value="1"/>
</dbReference>
<evidence type="ECO:0000256" key="3">
    <source>
        <dbReference type="ARBA" id="ARBA00022989"/>
    </source>
</evidence>
<dbReference type="Proteomes" id="UP000094043">
    <property type="component" value="Chromosome 5"/>
</dbReference>
<feature type="transmembrane region" description="Helical" evidence="5">
    <location>
        <begin position="285"/>
        <end position="305"/>
    </location>
</feature>
<feature type="transmembrane region" description="Helical" evidence="5">
    <location>
        <begin position="171"/>
        <end position="190"/>
    </location>
</feature>
<keyword evidence="3 5" id="KW-1133">Transmembrane helix</keyword>
<evidence type="ECO:0008006" key="8">
    <source>
        <dbReference type="Google" id="ProtNLM"/>
    </source>
</evidence>
<reference evidence="6" key="1">
    <citation type="submission" date="2016-06" db="EMBL/GenBank/DDBJ databases">
        <authorList>
            <person name="Cuomo C."/>
            <person name="Litvintseva A."/>
            <person name="Heitman J."/>
            <person name="Chen Y."/>
            <person name="Sun S."/>
            <person name="Springer D."/>
            <person name="Dromer F."/>
            <person name="Young S."/>
            <person name="Zeng Q."/>
            <person name="Chapman S."/>
            <person name="Gujja S."/>
            <person name="Saif S."/>
            <person name="Birren B."/>
        </authorList>
    </citation>
    <scope>NUCLEOTIDE SEQUENCE</scope>
    <source>
        <strain evidence="6">CBS 7841</strain>
    </source>
</reference>
<dbReference type="EMBL" id="CP143788">
    <property type="protein sequence ID" value="WVN89105.1"/>
    <property type="molecule type" value="Genomic_DNA"/>
</dbReference>
<feature type="transmembrane region" description="Helical" evidence="5">
    <location>
        <begin position="222"/>
        <end position="246"/>
    </location>
</feature>
<sequence>MRIGSTRYNSPWVQIFIVGFVCFCSVGMFSAINGLGAGGTQDTALSDTAYAVLYGSFAVMGFFAGSINNILGPRLTLSIGTTGYSLYIGALWTYQVRGTRWFLILAGAFLGVTASLLWSAQGSIMMSYCMEKDKGRAFAVFWSIFQMGTLVGAAIALGIQAHSTLPSVSTGVYLAFMVIQISAIFSNLVVRGDGTIVKLEDAITPRQEARHFVRMFKDWKMLLLFPMSFASNYFYAYQGAITAFLFNGRTRALVSLLTGLGAIVGAIFIGLILDRIPLCRKKRSLIGCGAVVVLNVIIWIGGLVFQVTFNRGTNHIKWDWIDKDAVGPIILLMAYYIGDAAFQGLAYYTMSSISNDPFKLARMAGYYKGIQSAGAAVSYGMDAVAAPFLTEHLVSWIILLVSLPPCAYVLWTCNETNHGIEDAVSVEVDDAAIRRVEVPRGSFTHEDDEPDYVKSKSYGSVGVVELQE</sequence>
<dbReference type="RefSeq" id="XP_066069805.1">
    <property type="nucleotide sequence ID" value="XM_066213708.1"/>
</dbReference>
<reference evidence="6" key="2">
    <citation type="journal article" date="2022" name="Elife">
        <title>Obligate sexual reproduction of a homothallic fungus closely related to the Cryptococcus pathogenic species complex.</title>
        <authorList>
            <person name="Passer A.R."/>
            <person name="Clancey S.A."/>
            <person name="Shea T."/>
            <person name="David-Palma M."/>
            <person name="Averette A.F."/>
            <person name="Boekhout T."/>
            <person name="Porcel B.M."/>
            <person name="Nowrousian M."/>
            <person name="Cuomo C.A."/>
            <person name="Sun S."/>
            <person name="Heitman J."/>
            <person name="Coelho M.A."/>
        </authorList>
    </citation>
    <scope>NUCLEOTIDE SEQUENCE</scope>
    <source>
        <strain evidence="6">CBS 7841</strain>
    </source>
</reference>
<protein>
    <recommendedName>
        <fullName evidence="8">DUF895 domain membrane protein</fullName>
    </recommendedName>
</protein>
<feature type="transmembrane region" description="Helical" evidence="5">
    <location>
        <begin position="48"/>
        <end position="68"/>
    </location>
</feature>
<evidence type="ECO:0000256" key="2">
    <source>
        <dbReference type="ARBA" id="ARBA00022692"/>
    </source>
</evidence>
<evidence type="ECO:0000313" key="6">
    <source>
        <dbReference type="EMBL" id="WVN89105.1"/>
    </source>
</evidence>
<reference evidence="6" key="3">
    <citation type="submission" date="2024-01" db="EMBL/GenBank/DDBJ databases">
        <authorList>
            <person name="Coelho M.A."/>
            <person name="David-Palma M."/>
            <person name="Shea T."/>
            <person name="Sun S."/>
            <person name="Cuomo C.A."/>
            <person name="Heitman J."/>
        </authorList>
    </citation>
    <scope>NUCLEOTIDE SEQUENCE</scope>
    <source>
        <strain evidence="6">CBS 7841</strain>
    </source>
</reference>
<gene>
    <name evidence="6" type="ORF">L203_104321</name>
</gene>
<evidence type="ECO:0000256" key="1">
    <source>
        <dbReference type="ARBA" id="ARBA00004141"/>
    </source>
</evidence>
<feature type="transmembrane region" description="Helical" evidence="5">
    <location>
        <begin position="75"/>
        <end position="94"/>
    </location>
</feature>
<feature type="transmembrane region" description="Helical" evidence="5">
    <location>
        <begin position="100"/>
        <end position="118"/>
    </location>
</feature>
<keyword evidence="2 5" id="KW-0812">Transmembrane</keyword>
<dbReference type="GeneID" id="91088531"/>
<feature type="transmembrane region" description="Helical" evidence="5">
    <location>
        <begin position="12"/>
        <end position="36"/>
    </location>
</feature>
<comment type="subcellular location">
    <subcellularLocation>
        <location evidence="1">Membrane</location>
        <topology evidence="1">Multi-pass membrane protein</topology>
    </subcellularLocation>
</comment>